<dbReference type="InterPro" id="IPR000160">
    <property type="entry name" value="GGDEF_dom"/>
</dbReference>
<keyword evidence="1" id="KW-0812">Transmembrane</keyword>
<dbReference type="SMART" id="SM00052">
    <property type="entry name" value="EAL"/>
    <property type="match status" value="1"/>
</dbReference>
<evidence type="ECO:0000259" key="2">
    <source>
        <dbReference type="PROSITE" id="PS50883"/>
    </source>
</evidence>
<feature type="transmembrane region" description="Helical" evidence="1">
    <location>
        <begin position="345"/>
        <end position="369"/>
    </location>
</feature>
<feature type="transmembrane region" description="Helical" evidence="1">
    <location>
        <begin position="12"/>
        <end position="29"/>
    </location>
</feature>
<keyword evidence="1" id="KW-1133">Transmembrane helix</keyword>
<feature type="domain" description="GGDEF" evidence="3">
    <location>
        <begin position="463"/>
        <end position="595"/>
    </location>
</feature>
<evidence type="ECO:0000256" key="1">
    <source>
        <dbReference type="SAM" id="Phobius"/>
    </source>
</evidence>
<organism evidence="4 5">
    <name type="scientific">Paenibacillus mucilaginosus 3016</name>
    <dbReference type="NCBI Taxonomy" id="1116391"/>
    <lineage>
        <taxon>Bacteria</taxon>
        <taxon>Bacillati</taxon>
        <taxon>Bacillota</taxon>
        <taxon>Bacilli</taxon>
        <taxon>Bacillales</taxon>
        <taxon>Paenibacillaceae</taxon>
        <taxon>Paenibacillus</taxon>
    </lineage>
</organism>
<reference evidence="4 5" key="1">
    <citation type="journal article" date="2012" name="J. Bacteriol.">
        <title>Complete Genome Sequence of Paenibacillus mucilaginosus 3016, a Bacterium Functional as Microbial Fertilizer.</title>
        <authorList>
            <person name="Ma M."/>
            <person name="Wang Z."/>
            <person name="Li L."/>
            <person name="Jiang X."/>
            <person name="Guan D."/>
            <person name="Cao F."/>
            <person name="Chen H."/>
            <person name="Wang X."/>
            <person name="Shen D."/>
            <person name="Du B."/>
            <person name="Li J."/>
        </authorList>
    </citation>
    <scope>NUCLEOTIDE SEQUENCE [LARGE SCALE GENOMIC DNA]</scope>
    <source>
        <strain evidence="4 5">3016</strain>
    </source>
</reference>
<accession>H6NH14</accession>
<feature type="transmembrane region" description="Helical" evidence="1">
    <location>
        <begin position="101"/>
        <end position="123"/>
    </location>
</feature>
<dbReference type="HOGENOM" id="CLU_000445_70_46_9"/>
<dbReference type="SMART" id="SM00267">
    <property type="entry name" value="GGDEF"/>
    <property type="match status" value="1"/>
</dbReference>
<dbReference type="PANTHER" id="PTHR44757">
    <property type="entry name" value="DIGUANYLATE CYCLASE DGCP"/>
    <property type="match status" value="1"/>
</dbReference>
<dbReference type="PROSITE" id="PS50883">
    <property type="entry name" value="EAL"/>
    <property type="match status" value="1"/>
</dbReference>
<evidence type="ECO:0000313" key="4">
    <source>
        <dbReference type="EMBL" id="AFC28692.1"/>
    </source>
</evidence>
<dbReference type="Pfam" id="PF00990">
    <property type="entry name" value="GGDEF"/>
    <property type="match status" value="1"/>
</dbReference>
<dbReference type="Gene3D" id="3.20.20.450">
    <property type="entry name" value="EAL domain"/>
    <property type="match status" value="1"/>
</dbReference>
<dbReference type="InterPro" id="IPR043128">
    <property type="entry name" value="Rev_trsase/Diguanyl_cyclase"/>
</dbReference>
<keyword evidence="1" id="KW-0472">Membrane</keyword>
<dbReference type="Pfam" id="PF00563">
    <property type="entry name" value="EAL"/>
    <property type="match status" value="1"/>
</dbReference>
<proteinExistence type="predicted"/>
<feature type="transmembrane region" description="Helical" evidence="1">
    <location>
        <begin position="135"/>
        <end position="157"/>
    </location>
</feature>
<feature type="domain" description="EAL" evidence="2">
    <location>
        <begin position="604"/>
        <end position="855"/>
    </location>
</feature>
<evidence type="ECO:0000313" key="5">
    <source>
        <dbReference type="Proteomes" id="UP000007523"/>
    </source>
</evidence>
<dbReference type="PANTHER" id="PTHR44757:SF2">
    <property type="entry name" value="BIOFILM ARCHITECTURE MAINTENANCE PROTEIN MBAA"/>
    <property type="match status" value="1"/>
</dbReference>
<dbReference type="RefSeq" id="WP_014369216.1">
    <property type="nucleotide sequence ID" value="NC_016935.1"/>
</dbReference>
<dbReference type="Gene3D" id="3.30.70.270">
    <property type="match status" value="1"/>
</dbReference>
<dbReference type="KEGG" id="pmq:PM3016_1782"/>
<dbReference type="FunFam" id="3.30.70.270:FF:000001">
    <property type="entry name" value="Diguanylate cyclase domain protein"/>
    <property type="match status" value="1"/>
</dbReference>
<dbReference type="CDD" id="cd01948">
    <property type="entry name" value="EAL"/>
    <property type="match status" value="1"/>
</dbReference>
<dbReference type="AlphaFoldDB" id="H6NH14"/>
<dbReference type="InterPro" id="IPR052155">
    <property type="entry name" value="Biofilm_reg_signaling"/>
</dbReference>
<dbReference type="CDD" id="cd01949">
    <property type="entry name" value="GGDEF"/>
    <property type="match status" value="1"/>
</dbReference>
<dbReference type="InterPro" id="IPR001633">
    <property type="entry name" value="EAL_dom"/>
</dbReference>
<dbReference type="SUPFAM" id="SSF141868">
    <property type="entry name" value="EAL domain-like"/>
    <property type="match status" value="1"/>
</dbReference>
<sequence length="861" mass="95326">MAVPEAAGRKGSVLIYTSFTFLAFLCYFLPVKLVLGTEMVFASFFFLITLRRFGAALTALQVTAVHVSASAFLHEPLLSSLVNTVEIGAVFLLLRTRLRSVLPAAALFWGLFGIPLLLVMYYIRFGTLGAEIGLYTVTLLVSRLFNALMADLIWTYLPHLRKQAKAGGRTGVQLSRLLLHLTLFSVIGSSFLFMVNTGKNAQSNLEAELQEEAAGLTASLSKSYASWSPEQVRALKLHSLIQAGYFRELAVTASQWISDEGLLIGPRGEVIVTYGRGSLGAESDWMRRTEWRPLTPALYEWRTPARLLDIPGNQWQRMAVVAEVPLPPFKLYMKMSTVQHKEEVLGYYLSQSVAVIFTTLVIGVFALFIHRFVLGPTIRLAELTRDVPGRLKENRRIAWMPPSRISEIQTLLGNFQELTEQLSVMLRETKAQAYYDALTGLPNRRHFNEHLQELLGPETEAAGTTAVLFIDLDRFKQINDTLGHAVGDGLLQEVAARLTGIVGGRAFIARLGGDEFVIVVQDTDSAEVCEMSKKVLRGLVEAFQVGEHELFVAGSIGAALSPQDGSDPETVVKNADAAMYLAKEEGGNAYRFFSGQIAGSISENMRIEFDLRRAIERGELHLHYQPIVDAVDERVVGAEALLRWDHPELGPIPPLQFIGIAESSGLIGTLGEWVLREACGQGARWLAQGLPLFGIGVNLSPTQLTHNNVVDYIGKVLEETGLPPEYLNLEITEEVFSKKTERVIHDLTLLREMGVRVWVDDFGTGYSSLAMLSKLPVVGFKIDRAFIREMGQDLAIVKTILSLAKDKEWIVVAEGIEDEAQKGALLELECRLQQGFHYSRPMPPEELARLLEGQRKKGGTA</sequence>
<dbReference type="EMBL" id="CP003235">
    <property type="protein sequence ID" value="AFC28692.1"/>
    <property type="molecule type" value="Genomic_DNA"/>
</dbReference>
<dbReference type="Proteomes" id="UP000007523">
    <property type="component" value="Chromosome"/>
</dbReference>
<feature type="transmembrane region" description="Helical" evidence="1">
    <location>
        <begin position="41"/>
        <end position="64"/>
    </location>
</feature>
<dbReference type="InterPro" id="IPR029787">
    <property type="entry name" value="Nucleotide_cyclase"/>
</dbReference>
<dbReference type="SUPFAM" id="SSF55073">
    <property type="entry name" value="Nucleotide cyclase"/>
    <property type="match status" value="1"/>
</dbReference>
<dbReference type="STRING" id="1116391.PM3016_1782"/>
<dbReference type="PROSITE" id="PS50887">
    <property type="entry name" value="GGDEF"/>
    <property type="match status" value="1"/>
</dbReference>
<protein>
    <submittedName>
        <fullName evidence="4">Putative signaling protein</fullName>
    </submittedName>
</protein>
<gene>
    <name evidence="4" type="ORF">PM3016_1782</name>
</gene>
<dbReference type="InterPro" id="IPR035919">
    <property type="entry name" value="EAL_sf"/>
</dbReference>
<dbReference type="NCBIfam" id="TIGR00254">
    <property type="entry name" value="GGDEF"/>
    <property type="match status" value="1"/>
</dbReference>
<name>H6NH14_9BACL</name>
<feature type="transmembrane region" description="Helical" evidence="1">
    <location>
        <begin position="76"/>
        <end position="94"/>
    </location>
</feature>
<keyword evidence="5" id="KW-1185">Reference proteome</keyword>
<evidence type="ECO:0000259" key="3">
    <source>
        <dbReference type="PROSITE" id="PS50887"/>
    </source>
</evidence>